<comment type="caution">
    <text evidence="13">The sequence shown here is derived from an EMBL/GenBank/DDBJ whole genome shotgun (WGS) entry which is preliminary data.</text>
</comment>
<dbReference type="NCBIfam" id="TIGR01771">
    <property type="entry name" value="L-LDH-NAD"/>
    <property type="match status" value="1"/>
</dbReference>
<feature type="binding site" evidence="7">
    <location>
        <begin position="153"/>
        <end position="156"/>
    </location>
    <ligand>
        <name>substrate</name>
    </ligand>
</feature>
<feature type="binding site" evidence="7">
    <location>
        <position position="87"/>
    </location>
    <ligand>
        <name>substrate</name>
    </ligand>
</feature>
<keyword evidence="10" id="KW-0732">Signal</keyword>
<evidence type="ECO:0000256" key="10">
    <source>
        <dbReference type="SAM" id="SignalP"/>
    </source>
</evidence>
<dbReference type="Pfam" id="PF00056">
    <property type="entry name" value="Ldh_1_N"/>
    <property type="match status" value="1"/>
</dbReference>
<dbReference type="PIRSF" id="PIRSF000102">
    <property type="entry name" value="Lac_mal_DH"/>
    <property type="match status" value="1"/>
</dbReference>
<evidence type="ECO:0000259" key="12">
    <source>
        <dbReference type="Pfam" id="PF02866"/>
    </source>
</evidence>
<proteinExistence type="inferred from homology"/>
<feature type="domain" description="Lactate/malate dehydrogenase C-terminal" evidence="12">
    <location>
        <begin position="150"/>
        <end position="314"/>
    </location>
</feature>
<dbReference type="InterPro" id="IPR001557">
    <property type="entry name" value="L-lactate/malate_DH"/>
</dbReference>
<keyword evidence="5 7" id="KW-0520">NAD</keyword>
<feature type="binding site" evidence="7">
    <location>
        <position position="43"/>
    </location>
    <ligand>
        <name>NAD(+)</name>
        <dbReference type="ChEBI" id="CHEBI:57540"/>
    </ligand>
</feature>
<dbReference type="Proteomes" id="UP000276055">
    <property type="component" value="Unassembled WGS sequence"/>
</dbReference>
<dbReference type="CDD" id="cd05292">
    <property type="entry name" value="LDH_2"/>
    <property type="match status" value="1"/>
</dbReference>
<dbReference type="Pfam" id="PF02866">
    <property type="entry name" value="Ldh_1_C"/>
    <property type="match status" value="1"/>
</dbReference>
<feature type="signal peptide" evidence="10">
    <location>
        <begin position="1"/>
        <end position="24"/>
    </location>
</feature>
<feature type="modified residue" description="Phosphotyrosine" evidence="7">
    <location>
        <position position="226"/>
    </location>
</feature>
<dbReference type="EC" id="1.1.1.27" evidence="3 7"/>
<dbReference type="InterPro" id="IPR015955">
    <property type="entry name" value="Lactate_DH/Glyco_Ohase_4_C"/>
</dbReference>
<keyword evidence="7" id="KW-0597">Phosphoprotein</keyword>
<comment type="activity regulation">
    <text evidence="7">Allosterically activated by fructose 1,6-bisphosphate (FBP).</text>
</comment>
<feature type="domain" description="Lactate/malate dehydrogenase N-terminal" evidence="11">
    <location>
        <begin position="8"/>
        <end position="146"/>
    </location>
</feature>
<comment type="function">
    <text evidence="7">Catalyzes the conversion of lactate to pyruvate.</text>
</comment>
<dbReference type="HAMAP" id="MF_00488">
    <property type="entry name" value="Lactate_dehydrog"/>
    <property type="match status" value="1"/>
</dbReference>
<feature type="binding site" evidence="7">
    <location>
        <position position="158"/>
    </location>
    <ligand>
        <name>beta-D-fructose 1,6-bisphosphate</name>
        <dbReference type="ChEBI" id="CHEBI:32966"/>
        <note>allosteric activator</note>
    </ligand>
</feature>
<feature type="binding site" evidence="7 9">
    <location>
        <begin position="123"/>
        <end position="125"/>
    </location>
    <ligand>
        <name>NAD(+)</name>
        <dbReference type="ChEBI" id="CHEBI:57540"/>
    </ligand>
</feature>
<evidence type="ECO:0000256" key="9">
    <source>
        <dbReference type="PIRSR" id="PIRSR000102-3"/>
    </source>
</evidence>
<evidence type="ECO:0000259" key="11">
    <source>
        <dbReference type="Pfam" id="PF00056"/>
    </source>
</evidence>
<dbReference type="InterPro" id="IPR001236">
    <property type="entry name" value="Lactate/malate_DH_N"/>
</dbReference>
<dbReference type="GO" id="GO:0006089">
    <property type="term" value="P:lactate metabolic process"/>
    <property type="evidence" value="ECO:0007669"/>
    <property type="project" value="TreeGrafter"/>
</dbReference>
<comment type="caution">
    <text evidence="7">Lacks conserved residue(s) required for the propagation of feature annotation.</text>
</comment>
<feature type="binding site" evidence="7">
    <location>
        <position position="17"/>
    </location>
    <ligand>
        <name>NAD(+)</name>
        <dbReference type="ChEBI" id="CHEBI:57540"/>
    </ligand>
</feature>
<evidence type="ECO:0000256" key="7">
    <source>
        <dbReference type="HAMAP-Rule" id="MF_00488"/>
    </source>
</evidence>
<dbReference type="InterPro" id="IPR022383">
    <property type="entry name" value="Lactate/malate_DH_C"/>
</dbReference>
<evidence type="ECO:0000256" key="1">
    <source>
        <dbReference type="ARBA" id="ARBA00004843"/>
    </source>
</evidence>
<evidence type="ECO:0000313" key="13">
    <source>
        <dbReference type="EMBL" id="RKR12583.1"/>
    </source>
</evidence>
<comment type="subunit">
    <text evidence="7">Homotetramer.</text>
</comment>
<dbReference type="OrthoDB" id="9802969at2"/>
<keyword evidence="4 7" id="KW-0560">Oxidoreductase</keyword>
<feature type="binding site" evidence="7">
    <location>
        <position position="148"/>
    </location>
    <ligand>
        <name>NAD(+)</name>
        <dbReference type="ChEBI" id="CHEBI:57540"/>
    </ligand>
</feature>
<dbReference type="UniPathway" id="UPA00554">
    <property type="reaction ID" value="UER00611"/>
</dbReference>
<keyword evidence="7" id="KW-0021">Allosteric enzyme</keyword>
<feature type="binding site" evidence="7">
    <location>
        <position position="173"/>
    </location>
    <ligand>
        <name>beta-D-fructose 1,6-bisphosphate</name>
        <dbReference type="ChEBI" id="CHEBI:32966"/>
        <note>allosteric activator</note>
    </ligand>
</feature>
<dbReference type="EMBL" id="RBIR01000013">
    <property type="protein sequence ID" value="RKR12583.1"/>
    <property type="molecule type" value="Genomic_DNA"/>
</dbReference>
<dbReference type="SUPFAM" id="SSF56327">
    <property type="entry name" value="LDH C-terminal domain-like"/>
    <property type="match status" value="1"/>
</dbReference>
<organism evidence="13 14">
    <name type="scientific">Arthrobacter oryzae</name>
    <dbReference type="NCBI Taxonomy" id="409290"/>
    <lineage>
        <taxon>Bacteria</taxon>
        <taxon>Bacillati</taxon>
        <taxon>Actinomycetota</taxon>
        <taxon>Actinomycetes</taxon>
        <taxon>Micrococcales</taxon>
        <taxon>Micrococcaceae</taxon>
        <taxon>Arthrobacter</taxon>
    </lineage>
</organism>
<dbReference type="GO" id="GO:0004459">
    <property type="term" value="F:L-lactate dehydrogenase (NAD+) activity"/>
    <property type="evidence" value="ECO:0007669"/>
    <property type="project" value="UniProtKB-UniRule"/>
</dbReference>
<comment type="subcellular location">
    <subcellularLocation>
        <location evidence="7">Cytoplasm</location>
    </subcellularLocation>
</comment>
<dbReference type="PROSITE" id="PS00064">
    <property type="entry name" value="L_LDH"/>
    <property type="match status" value="1"/>
</dbReference>
<dbReference type="GO" id="GO:0006096">
    <property type="term" value="P:glycolytic process"/>
    <property type="evidence" value="ECO:0007669"/>
    <property type="project" value="UniProtKB-UniRule"/>
</dbReference>
<feature type="binding site" evidence="7">
    <location>
        <position position="93"/>
    </location>
    <ligand>
        <name>substrate</name>
    </ligand>
</feature>
<evidence type="ECO:0000313" key="14">
    <source>
        <dbReference type="Proteomes" id="UP000276055"/>
    </source>
</evidence>
<feature type="binding site" evidence="7">
    <location>
        <begin position="125"/>
        <end position="128"/>
    </location>
    <ligand>
        <name>substrate</name>
    </ligand>
</feature>
<comment type="similarity">
    <text evidence="2 7">Belongs to the LDH/MDH superfamily. LDH family.</text>
</comment>
<evidence type="ECO:0000256" key="8">
    <source>
        <dbReference type="PIRSR" id="PIRSR000102-1"/>
    </source>
</evidence>
<feature type="binding site" evidence="7 9">
    <location>
        <position position="38"/>
    </location>
    <ligand>
        <name>NAD(+)</name>
        <dbReference type="ChEBI" id="CHEBI:57540"/>
    </ligand>
</feature>
<dbReference type="AlphaFoldDB" id="A0A495E7W9"/>
<evidence type="ECO:0000256" key="4">
    <source>
        <dbReference type="ARBA" id="ARBA00023002"/>
    </source>
</evidence>
<feature type="binding site" evidence="9">
    <location>
        <position position="100"/>
    </location>
    <ligand>
        <name>NAD(+)</name>
        <dbReference type="ChEBI" id="CHEBI:57540"/>
    </ligand>
</feature>
<name>A0A495E7W9_9MICC</name>
<dbReference type="InterPro" id="IPR018177">
    <property type="entry name" value="L-lactate_DH_AS"/>
</dbReference>
<reference evidence="13 14" key="1">
    <citation type="submission" date="2018-10" db="EMBL/GenBank/DDBJ databases">
        <title>Genomic Encyclopedia of Type Strains, Phase IV (KMG-IV): sequencing the most valuable type-strain genomes for metagenomic binning, comparative biology and taxonomic classification.</title>
        <authorList>
            <person name="Goeker M."/>
        </authorList>
    </citation>
    <scope>NUCLEOTIDE SEQUENCE [LARGE SCALE GENOMIC DNA]</scope>
    <source>
        <strain evidence="13 14">DSM 25586</strain>
    </source>
</reference>
<dbReference type="PRINTS" id="PR00086">
    <property type="entry name" value="LLDHDRGNASE"/>
</dbReference>
<dbReference type="InterPro" id="IPR036291">
    <property type="entry name" value="NAD(P)-bd_dom_sf"/>
</dbReference>
<dbReference type="GO" id="GO:0005737">
    <property type="term" value="C:cytoplasm"/>
    <property type="evidence" value="ECO:0007669"/>
    <property type="project" value="UniProtKB-SubCell"/>
</dbReference>
<comment type="pathway">
    <text evidence="1 7">Fermentation; pyruvate fermentation to lactate; (S)-lactate from pyruvate: step 1/1.</text>
</comment>
<feature type="active site" description="Proton acceptor" evidence="7 8">
    <location>
        <position position="180"/>
    </location>
</feature>
<sequence length="318" mass="32398">MSRKSGSKLAVVGAGSVGTSLAYAALIRGSASHVALFDVNATKAEAEVLDLAHGTQFAAASATVTGGGDISATEGADVVVVTAGAKQAPGQTRLDLAGTNVRILEDLMPQLLAQAPDAVFVLVTNPCDVLTVAAQKISGLPASRIFSSGTVLDTSRLRWLLAERAGVSLASVHASMVGEHGDTEFPVWSGATIGPVPIRNWTADGERIFTPALLAETAREVTQAAYKVIAGKGATNYAIGLSGARIVEALVRAENAVLPVSTVLDGQYGISGVALSLPSVVGHGGVLKVLDTPMDDGELASLHRSAETLQQSLATLGI</sequence>
<feature type="chain" id="PRO_5019852123" description="L-lactate dehydrogenase" evidence="10">
    <location>
        <begin position="25"/>
        <end position="318"/>
    </location>
</feature>
<evidence type="ECO:0000256" key="5">
    <source>
        <dbReference type="ARBA" id="ARBA00023027"/>
    </source>
</evidence>
<dbReference type="Gene3D" id="3.40.50.720">
    <property type="entry name" value="NAD(P)-binding Rossmann-like Domain"/>
    <property type="match status" value="1"/>
</dbReference>
<dbReference type="PANTHER" id="PTHR43128:SF16">
    <property type="entry name" value="L-LACTATE DEHYDROGENASE"/>
    <property type="match status" value="1"/>
</dbReference>
<feature type="binding site" evidence="7">
    <location>
        <begin position="84"/>
        <end position="85"/>
    </location>
    <ligand>
        <name>NAD(+)</name>
        <dbReference type="ChEBI" id="CHEBI:57540"/>
    </ligand>
</feature>
<dbReference type="Gene3D" id="3.90.110.10">
    <property type="entry name" value="Lactate dehydrogenase/glycoside hydrolase, family 4, C-terminal"/>
    <property type="match status" value="1"/>
</dbReference>
<evidence type="ECO:0000256" key="6">
    <source>
        <dbReference type="ARBA" id="ARBA00049258"/>
    </source>
</evidence>
<gene>
    <name evidence="7" type="primary">ldh</name>
    <name evidence="13" type="ORF">C8D78_3836</name>
</gene>
<comment type="catalytic activity">
    <reaction evidence="6 7">
        <text>(S)-lactate + NAD(+) = pyruvate + NADH + H(+)</text>
        <dbReference type="Rhea" id="RHEA:23444"/>
        <dbReference type="ChEBI" id="CHEBI:15361"/>
        <dbReference type="ChEBI" id="CHEBI:15378"/>
        <dbReference type="ChEBI" id="CHEBI:16651"/>
        <dbReference type="ChEBI" id="CHEBI:57540"/>
        <dbReference type="ChEBI" id="CHEBI:57945"/>
        <dbReference type="EC" id="1.1.1.27"/>
    </reaction>
</comment>
<feature type="binding site" evidence="9">
    <location>
        <begin position="13"/>
        <end position="18"/>
    </location>
    <ligand>
        <name>NAD(+)</name>
        <dbReference type="ChEBI" id="CHEBI:57540"/>
    </ligand>
</feature>
<dbReference type="PANTHER" id="PTHR43128">
    <property type="entry name" value="L-2-HYDROXYCARBOXYLATE DEHYDROGENASE (NAD(P)(+))"/>
    <property type="match status" value="1"/>
</dbReference>
<evidence type="ECO:0000256" key="3">
    <source>
        <dbReference type="ARBA" id="ARBA00012967"/>
    </source>
</evidence>
<feature type="binding site" evidence="7">
    <location>
        <position position="235"/>
    </location>
    <ligand>
        <name>substrate</name>
    </ligand>
</feature>
<dbReference type="SUPFAM" id="SSF51735">
    <property type="entry name" value="NAD(P)-binding Rossmann-fold domains"/>
    <property type="match status" value="1"/>
</dbReference>
<dbReference type="InterPro" id="IPR011304">
    <property type="entry name" value="L-lactate_DH"/>
</dbReference>
<keyword evidence="7" id="KW-0963">Cytoplasm</keyword>
<protein>
    <recommendedName>
        <fullName evidence="3 7">L-lactate dehydrogenase</fullName>
        <shortName evidence="7">L-LDH</shortName>
        <ecNumber evidence="3 7">1.1.1.27</ecNumber>
    </recommendedName>
</protein>
<evidence type="ECO:0000256" key="2">
    <source>
        <dbReference type="ARBA" id="ARBA00006054"/>
    </source>
</evidence>
<dbReference type="RefSeq" id="WP_120955413.1">
    <property type="nucleotide sequence ID" value="NZ_RBIR01000013.1"/>
</dbReference>
<accession>A0A495E7W9</accession>